<evidence type="ECO:0000256" key="1">
    <source>
        <dbReference type="ARBA" id="ARBA00009275"/>
    </source>
</evidence>
<dbReference type="InterPro" id="IPR001130">
    <property type="entry name" value="TatD-like"/>
</dbReference>
<dbReference type="PROSITE" id="PS01090">
    <property type="entry name" value="TATD_2"/>
    <property type="match status" value="1"/>
</dbReference>
<evidence type="ECO:0000256" key="3">
    <source>
        <dbReference type="ARBA" id="ARBA00022801"/>
    </source>
</evidence>
<evidence type="ECO:0000256" key="2">
    <source>
        <dbReference type="ARBA" id="ARBA00022723"/>
    </source>
</evidence>
<keyword evidence="2 4" id="KW-0479">Metal-binding</keyword>
<dbReference type="Proteomes" id="UP000325004">
    <property type="component" value="Chromosome"/>
</dbReference>
<feature type="binding site" evidence="4">
    <location>
        <position position="199"/>
    </location>
    <ligand>
        <name>a divalent metal cation</name>
        <dbReference type="ChEBI" id="CHEBI:60240"/>
        <label>1</label>
    </ligand>
</feature>
<dbReference type="GO" id="GO:0016788">
    <property type="term" value="F:hydrolase activity, acting on ester bonds"/>
    <property type="evidence" value="ECO:0007669"/>
    <property type="project" value="InterPro"/>
</dbReference>
<evidence type="ECO:0000256" key="4">
    <source>
        <dbReference type="PIRSR" id="PIRSR005902-1"/>
    </source>
</evidence>
<proteinExistence type="inferred from homology"/>
<reference evidence="5 6" key="1">
    <citation type="submission" date="2019-08" db="EMBL/GenBank/DDBJ databases">
        <title>Highly reduced genomes of protist endosymbionts show evolutionary convergence.</title>
        <authorList>
            <person name="George E."/>
            <person name="Husnik F."/>
            <person name="Tashyreva D."/>
            <person name="Prokopchuk G."/>
            <person name="Horak A."/>
            <person name="Kwong W.K."/>
            <person name="Lukes J."/>
            <person name="Keeling P.J."/>
        </authorList>
    </citation>
    <scope>NUCLEOTIDE SEQUENCE [LARGE SCALE GENOMIC DNA]</scope>
    <source>
        <strain evidence="5">1604LC</strain>
    </source>
</reference>
<dbReference type="PANTHER" id="PTHR46124:SF2">
    <property type="entry name" value="D-AMINOACYL-TRNA DEACYLASE"/>
    <property type="match status" value="1"/>
</dbReference>
<feature type="binding site" evidence="4">
    <location>
        <position position="92"/>
    </location>
    <ligand>
        <name>a divalent metal cation</name>
        <dbReference type="ChEBI" id="CHEBI:60240"/>
        <label>1</label>
    </ligand>
</feature>
<dbReference type="AlphaFoldDB" id="A0A5C0UHI0"/>
<dbReference type="Gene3D" id="3.20.20.140">
    <property type="entry name" value="Metal-dependent hydrolases"/>
    <property type="match status" value="1"/>
</dbReference>
<dbReference type="PROSITE" id="PS01091">
    <property type="entry name" value="TATD_3"/>
    <property type="match status" value="1"/>
</dbReference>
<comment type="similarity">
    <text evidence="1">Belongs to the metallo-dependent hydrolases superfamily. TatD-type hydrolase family.</text>
</comment>
<keyword evidence="3" id="KW-0378">Hydrolase</keyword>
<dbReference type="SUPFAM" id="SSF51556">
    <property type="entry name" value="Metallo-dependent hydrolases"/>
    <property type="match status" value="1"/>
</dbReference>
<dbReference type="GO" id="GO:0046872">
    <property type="term" value="F:metal ion binding"/>
    <property type="evidence" value="ECO:0007669"/>
    <property type="project" value="UniProtKB-KW"/>
</dbReference>
<dbReference type="InterPro" id="IPR018228">
    <property type="entry name" value="DNase_TatD-rel_CS"/>
</dbReference>
<dbReference type="EMBL" id="CP043316">
    <property type="protein sequence ID" value="QEK38792.1"/>
    <property type="molecule type" value="Genomic_DNA"/>
</dbReference>
<dbReference type="PANTHER" id="PTHR46124">
    <property type="entry name" value="D-AMINOACYL-TRNA DEACYLASE"/>
    <property type="match status" value="1"/>
</dbReference>
<dbReference type="RefSeq" id="WP_148971913.1">
    <property type="nucleotide sequence ID" value="NZ_CP043316.1"/>
</dbReference>
<evidence type="ECO:0000313" key="5">
    <source>
        <dbReference type="EMBL" id="QEK38792.1"/>
    </source>
</evidence>
<dbReference type="GO" id="GO:0004536">
    <property type="term" value="F:DNA nuclease activity"/>
    <property type="evidence" value="ECO:0007669"/>
    <property type="project" value="InterPro"/>
</dbReference>
<feature type="binding site" evidence="4">
    <location>
        <position position="127"/>
    </location>
    <ligand>
        <name>a divalent metal cation</name>
        <dbReference type="ChEBI" id="CHEBI:60240"/>
        <label>2</label>
    </ligand>
</feature>
<dbReference type="NCBIfam" id="TIGR00010">
    <property type="entry name" value="YchF/TatD family DNA exonuclease"/>
    <property type="match status" value="1"/>
</dbReference>
<dbReference type="FunFam" id="3.20.20.140:FF:000005">
    <property type="entry name" value="TatD family hydrolase"/>
    <property type="match status" value="1"/>
</dbReference>
<dbReference type="PIRSF" id="PIRSF005902">
    <property type="entry name" value="DNase_TatD"/>
    <property type="match status" value="1"/>
</dbReference>
<feature type="binding site" evidence="4">
    <location>
        <position position="9"/>
    </location>
    <ligand>
        <name>a divalent metal cation</name>
        <dbReference type="ChEBI" id="CHEBI:60240"/>
        <label>1</label>
    </ligand>
</feature>
<feature type="binding site" evidence="4">
    <location>
        <position position="7"/>
    </location>
    <ligand>
        <name>a divalent metal cation</name>
        <dbReference type="ChEBI" id="CHEBI:60240"/>
        <label>1</label>
    </ligand>
</feature>
<dbReference type="GO" id="GO:0005829">
    <property type="term" value="C:cytosol"/>
    <property type="evidence" value="ECO:0007669"/>
    <property type="project" value="TreeGrafter"/>
</dbReference>
<keyword evidence="6" id="KW-1185">Reference proteome</keyword>
<name>A0A5C0UHI0_9PROT</name>
<dbReference type="CDD" id="cd01310">
    <property type="entry name" value="TatD_DNAse"/>
    <property type="match status" value="1"/>
</dbReference>
<accession>A0A5C0UHI0</accession>
<evidence type="ECO:0000313" key="6">
    <source>
        <dbReference type="Proteomes" id="UP000325004"/>
    </source>
</evidence>
<dbReference type="KEGG" id="cpri:FZC34_02665"/>
<protein>
    <submittedName>
        <fullName evidence="5">TatD family deoxyribonuclease</fullName>
    </submittedName>
</protein>
<dbReference type="InterPro" id="IPR015991">
    <property type="entry name" value="TatD/YcfH-like"/>
</dbReference>
<organism evidence="5 6">
    <name type="scientific">Candidatus Cytomitobacter primus</name>
    <dbReference type="NCBI Taxonomy" id="2066024"/>
    <lineage>
        <taxon>Bacteria</taxon>
        <taxon>Pseudomonadati</taxon>
        <taxon>Pseudomonadota</taxon>
        <taxon>Alphaproteobacteria</taxon>
        <taxon>Holosporales</taxon>
        <taxon>Holosporaceae</taxon>
        <taxon>Candidatus Cytomitobacter</taxon>
    </lineage>
</organism>
<sequence length="257" mass="29309">MNWIDSHCHLDYEPMSKDIEKVMSNMKNHDVIGAMSISTTTNTLDKSYAYLRDNIWFSVGVHPLDDKIGQVNEIDNYLTKWIGKKNIIAIGEAGLDSFKGSDINKQIPGFEVQLVHAEKHDLPLVLHMREAEDLTLDLLRKYNVRGIGHCYTGTLEFAKNILDLGWMISFSGIITFKNAEHVREVARFVPLDRILIETDSPYLAPAPYRGKSNEPAYVSHVGKYIAELKGIDENEFANITTTNFYNFMRINALDRKI</sequence>
<gene>
    <name evidence="5" type="ORF">FZC34_02665</name>
</gene>
<dbReference type="Pfam" id="PF01026">
    <property type="entry name" value="TatD_DNase"/>
    <property type="match status" value="1"/>
</dbReference>
<dbReference type="InterPro" id="IPR032466">
    <property type="entry name" value="Metal_Hydrolase"/>
</dbReference>
<dbReference type="OrthoDB" id="9810005at2"/>
<feature type="binding site" evidence="4">
    <location>
        <position position="149"/>
    </location>
    <ligand>
        <name>a divalent metal cation</name>
        <dbReference type="ChEBI" id="CHEBI:60240"/>
        <label>2</label>
    </ligand>
</feature>